<dbReference type="RefSeq" id="WP_047855356.1">
    <property type="nucleotide sequence ID" value="NZ_CP011509.1"/>
</dbReference>
<comment type="caution">
    <text evidence="1">The sequence shown here is derived from an EMBL/GenBank/DDBJ whole genome shotgun (WGS) entry which is preliminary data.</text>
</comment>
<name>A0ABX9K3S0_9BACT</name>
<reference evidence="1 2" key="1">
    <citation type="submission" date="2018-08" db="EMBL/GenBank/DDBJ databases">
        <title>Genomic Encyclopedia of Archaeal and Bacterial Type Strains, Phase II (KMG-II): from individual species to whole genera.</title>
        <authorList>
            <person name="Goeker M."/>
        </authorList>
    </citation>
    <scope>NUCLEOTIDE SEQUENCE [LARGE SCALE GENOMIC DNA]</scope>
    <source>
        <strain evidence="1 2">DSM 2261</strain>
    </source>
</reference>
<organism evidence="1 2">
    <name type="scientific">Archangium gephyra</name>
    <dbReference type="NCBI Taxonomy" id="48"/>
    <lineage>
        <taxon>Bacteria</taxon>
        <taxon>Pseudomonadati</taxon>
        <taxon>Myxococcota</taxon>
        <taxon>Myxococcia</taxon>
        <taxon>Myxococcales</taxon>
        <taxon>Cystobacterineae</taxon>
        <taxon>Archangiaceae</taxon>
        <taxon>Archangium</taxon>
    </lineage>
</organism>
<proteinExistence type="predicted"/>
<keyword evidence="2" id="KW-1185">Reference proteome</keyword>
<dbReference type="EMBL" id="QUMU01000004">
    <property type="protein sequence ID" value="REG32749.1"/>
    <property type="molecule type" value="Genomic_DNA"/>
</dbReference>
<evidence type="ECO:0000313" key="2">
    <source>
        <dbReference type="Proteomes" id="UP000256345"/>
    </source>
</evidence>
<accession>A0ABX9K3S0</accession>
<evidence type="ECO:0000313" key="1">
    <source>
        <dbReference type="EMBL" id="REG32749.1"/>
    </source>
</evidence>
<sequence length="148" mass="15544">MAGLAPAARAQDSKIACQLGTRSLTFSSSAQDVMRGGWVIGVSVQNAGGPSSPAPVQHVTVDTGSAVLAIPMPLIRNPEPIRSQKDQPQPAATRCVTCSSSGNMLVGDWVWAAVSFFDGNAPRGTAQRLPVLGVRYACSPKQERRRGE</sequence>
<gene>
    <name evidence="1" type="ORF">ATI61_10436</name>
</gene>
<protein>
    <submittedName>
        <fullName evidence="1">Uncharacterized protein</fullName>
    </submittedName>
</protein>
<dbReference type="Proteomes" id="UP000256345">
    <property type="component" value="Unassembled WGS sequence"/>
</dbReference>